<dbReference type="GO" id="GO:0004222">
    <property type="term" value="F:metalloendopeptidase activity"/>
    <property type="evidence" value="ECO:0007669"/>
    <property type="project" value="InterPro"/>
</dbReference>
<dbReference type="AlphaFoldDB" id="A0A317SQG7"/>
<evidence type="ECO:0000256" key="2">
    <source>
        <dbReference type="ARBA" id="ARBA00009915"/>
    </source>
</evidence>
<dbReference type="OrthoDB" id="285308at2759"/>
<accession>A0A317SQG7</accession>
<evidence type="ECO:0000313" key="11">
    <source>
        <dbReference type="EMBL" id="PWW75807.1"/>
    </source>
</evidence>
<sequence>MSEQSTTPPPPPPPPPHKGDPEWWRRRFSGLTGLGLSDEERAANRAEAECRKCEKNRDYLMNYSPIVCFMLENIAKLNGRMDDSNIKCMPCENLQSGGFSPEYGVLLCQNRLRDRGHTEDTLAHELVHVYDHLRFRVDWEELKHHACSEIRASSLSGECRWMREAFTRGVFHFTRQHQACVKRRAILSVQNNPKCKNEAEATKIVNQVFDSCFTDTRPFSEIYR</sequence>
<gene>
    <name evidence="11" type="ORF">C7212DRAFT_281659</name>
</gene>
<keyword evidence="9" id="KW-0999">Mitochondrion inner membrane</keyword>
<dbReference type="EC" id="3.4.24.-" evidence="9"/>
<organism evidence="11 12">
    <name type="scientific">Tuber magnatum</name>
    <name type="common">white Piedmont truffle</name>
    <dbReference type="NCBI Taxonomy" id="42249"/>
    <lineage>
        <taxon>Eukaryota</taxon>
        <taxon>Fungi</taxon>
        <taxon>Dikarya</taxon>
        <taxon>Ascomycota</taxon>
        <taxon>Pezizomycotina</taxon>
        <taxon>Pezizomycetes</taxon>
        <taxon>Pezizales</taxon>
        <taxon>Tuberaceae</taxon>
        <taxon>Tuber</taxon>
    </lineage>
</organism>
<comment type="subcellular location">
    <subcellularLocation>
        <location evidence="1 9">Mitochondrion inner membrane</location>
        <topology evidence="1 9">Peripheral membrane protein</topology>
        <orientation evidence="1 9">Intermembrane side</orientation>
    </subcellularLocation>
</comment>
<dbReference type="GO" id="GO:0034982">
    <property type="term" value="P:mitochondrial protein processing"/>
    <property type="evidence" value="ECO:0007669"/>
    <property type="project" value="TreeGrafter"/>
</dbReference>
<keyword evidence="6 9" id="KW-0378">Hydrolase</keyword>
<evidence type="ECO:0000256" key="9">
    <source>
        <dbReference type="RuleBase" id="RU364057"/>
    </source>
</evidence>
<dbReference type="PANTHER" id="PTHR21711:SF0">
    <property type="entry name" value="MITOCHONDRIAL INNER MEMBRANE PROTEASE ATP23 HOMOLOG"/>
    <property type="match status" value="1"/>
</dbReference>
<evidence type="ECO:0000256" key="5">
    <source>
        <dbReference type="ARBA" id="ARBA00022723"/>
    </source>
</evidence>
<name>A0A317SQG7_9PEZI</name>
<comment type="caution">
    <text evidence="11">The sequence shown here is derived from an EMBL/GenBank/DDBJ whole genome shotgun (WGS) entry which is preliminary data.</text>
</comment>
<dbReference type="EMBL" id="PYWC01000042">
    <property type="protein sequence ID" value="PWW75807.1"/>
    <property type="molecule type" value="Genomic_DNA"/>
</dbReference>
<comment type="similarity">
    <text evidence="2 9">Belongs to the peptidase M76 family.</text>
</comment>
<evidence type="ECO:0000256" key="8">
    <source>
        <dbReference type="ARBA" id="ARBA00025322"/>
    </source>
</evidence>
<protein>
    <recommendedName>
        <fullName evidence="3 9">Mitochondrial inner membrane protease ATP23</fullName>
        <ecNumber evidence="9">3.4.24.-</ecNumber>
    </recommendedName>
</protein>
<keyword evidence="4 9" id="KW-0645">Protease</keyword>
<evidence type="ECO:0000256" key="4">
    <source>
        <dbReference type="ARBA" id="ARBA00022670"/>
    </source>
</evidence>
<dbReference type="InterPro" id="IPR019165">
    <property type="entry name" value="Peptidase_M76_ATP23"/>
</dbReference>
<dbReference type="GO" id="GO:0033615">
    <property type="term" value="P:mitochondrial proton-transporting ATP synthase complex assembly"/>
    <property type="evidence" value="ECO:0007669"/>
    <property type="project" value="TreeGrafter"/>
</dbReference>
<proteinExistence type="inferred from homology"/>
<dbReference type="GO" id="GO:0046872">
    <property type="term" value="F:metal ion binding"/>
    <property type="evidence" value="ECO:0007669"/>
    <property type="project" value="UniProtKB-KW"/>
</dbReference>
<reference evidence="11 12" key="1">
    <citation type="submission" date="2018-03" db="EMBL/GenBank/DDBJ databases">
        <title>Genomes of Pezizomycetes fungi and the evolution of truffles.</title>
        <authorList>
            <person name="Murat C."/>
            <person name="Payen T."/>
            <person name="Noel B."/>
            <person name="Kuo A."/>
            <person name="Martin F.M."/>
        </authorList>
    </citation>
    <scope>NUCLEOTIDE SEQUENCE [LARGE SCALE GENOMIC DNA]</scope>
    <source>
        <strain evidence="11">091103-1</strain>
    </source>
</reference>
<keyword evidence="5 9" id="KW-0479">Metal-binding</keyword>
<feature type="region of interest" description="Disordered" evidence="10">
    <location>
        <begin position="1"/>
        <end position="24"/>
    </location>
</feature>
<dbReference type="Pfam" id="PF09768">
    <property type="entry name" value="Peptidase_M76"/>
    <property type="match status" value="1"/>
</dbReference>
<dbReference type="GO" id="GO:0005743">
    <property type="term" value="C:mitochondrial inner membrane"/>
    <property type="evidence" value="ECO:0007669"/>
    <property type="project" value="UniProtKB-SubCell"/>
</dbReference>
<evidence type="ECO:0000256" key="10">
    <source>
        <dbReference type="SAM" id="MobiDB-lite"/>
    </source>
</evidence>
<comment type="function">
    <text evidence="8">Has a dual role in the assembly of mitochondrial ATPase. Acts as a protease that removes N-terminal residues of mitochondrial ATPase CF(0) subunit 6 at the intermembrane space side. Also involved in the correct assembly of the membrane-embedded ATPase CF(0) particle, probably mediating association of subunit 6 with the subunit 9 ring.</text>
</comment>
<keyword evidence="9" id="KW-0496">Mitochondrion</keyword>
<dbReference type="STRING" id="42249.A0A317SQG7"/>
<keyword evidence="7 9" id="KW-0482">Metalloprotease</keyword>
<evidence type="ECO:0000256" key="1">
    <source>
        <dbReference type="ARBA" id="ARBA00004137"/>
    </source>
</evidence>
<evidence type="ECO:0000256" key="3">
    <source>
        <dbReference type="ARBA" id="ARBA00014615"/>
    </source>
</evidence>
<dbReference type="PANTHER" id="PTHR21711">
    <property type="entry name" value="MITOCHONDRIAL INNER MEMBRANE PROTEASE"/>
    <property type="match status" value="1"/>
</dbReference>
<evidence type="ECO:0000256" key="7">
    <source>
        <dbReference type="ARBA" id="ARBA00023049"/>
    </source>
</evidence>
<evidence type="ECO:0000313" key="12">
    <source>
        <dbReference type="Proteomes" id="UP000246991"/>
    </source>
</evidence>
<dbReference type="Proteomes" id="UP000246991">
    <property type="component" value="Unassembled WGS sequence"/>
</dbReference>
<keyword evidence="9" id="KW-0472">Membrane</keyword>
<feature type="compositionally biased region" description="Pro residues" evidence="10">
    <location>
        <begin position="7"/>
        <end position="16"/>
    </location>
</feature>
<evidence type="ECO:0000256" key="6">
    <source>
        <dbReference type="ARBA" id="ARBA00022801"/>
    </source>
</evidence>
<keyword evidence="12" id="KW-1185">Reference proteome</keyword>